<dbReference type="Proteomes" id="UP000223968">
    <property type="component" value="Unassembled WGS sequence"/>
</dbReference>
<gene>
    <name evidence="2" type="ORF">AJ79_03937</name>
</gene>
<accession>A0A2B7XMG7</accession>
<protein>
    <submittedName>
        <fullName evidence="2">Uncharacterized protein</fullName>
    </submittedName>
</protein>
<dbReference type="OrthoDB" id="5408598at2759"/>
<sequence>MLFKLAAILPMLATLAIGAPLNETPTEAGLVVRSGDRQASVYSGSGCSGVTLGADRNFGCGGTCHQTSSPIFSILLVQENVGNPKPTASLFAGRNCDGEQVASAGIFAGEHSGCTNLGKGAYSYYLYYDC</sequence>
<dbReference type="EMBL" id="PDNB01000051">
    <property type="protein sequence ID" value="PGH12964.1"/>
    <property type="molecule type" value="Genomic_DNA"/>
</dbReference>
<name>A0A2B7XMG7_9EURO</name>
<keyword evidence="1" id="KW-0732">Signal</keyword>
<comment type="caution">
    <text evidence="2">The sequence shown here is derived from an EMBL/GenBank/DDBJ whole genome shotgun (WGS) entry which is preliminary data.</text>
</comment>
<feature type="chain" id="PRO_5013129456" evidence="1">
    <location>
        <begin position="19"/>
        <end position="130"/>
    </location>
</feature>
<organism evidence="2 3">
    <name type="scientific">Helicocarpus griseus UAMH5409</name>
    <dbReference type="NCBI Taxonomy" id="1447875"/>
    <lineage>
        <taxon>Eukaryota</taxon>
        <taxon>Fungi</taxon>
        <taxon>Dikarya</taxon>
        <taxon>Ascomycota</taxon>
        <taxon>Pezizomycotina</taxon>
        <taxon>Eurotiomycetes</taxon>
        <taxon>Eurotiomycetidae</taxon>
        <taxon>Onygenales</taxon>
        <taxon>Ajellomycetaceae</taxon>
        <taxon>Helicocarpus</taxon>
    </lineage>
</organism>
<dbReference type="AlphaFoldDB" id="A0A2B7XMG7"/>
<reference evidence="2 3" key="1">
    <citation type="submission" date="2017-10" db="EMBL/GenBank/DDBJ databases">
        <title>Comparative genomics in systemic dimorphic fungi from Ajellomycetaceae.</title>
        <authorList>
            <person name="Munoz J.F."/>
            <person name="Mcewen J.G."/>
            <person name="Clay O.K."/>
            <person name="Cuomo C.A."/>
        </authorList>
    </citation>
    <scope>NUCLEOTIDE SEQUENCE [LARGE SCALE GENOMIC DNA]</scope>
    <source>
        <strain evidence="2 3">UAMH5409</strain>
    </source>
</reference>
<evidence type="ECO:0000256" key="1">
    <source>
        <dbReference type="SAM" id="SignalP"/>
    </source>
</evidence>
<evidence type="ECO:0000313" key="2">
    <source>
        <dbReference type="EMBL" id="PGH12964.1"/>
    </source>
</evidence>
<evidence type="ECO:0000313" key="3">
    <source>
        <dbReference type="Proteomes" id="UP000223968"/>
    </source>
</evidence>
<feature type="signal peptide" evidence="1">
    <location>
        <begin position="1"/>
        <end position="18"/>
    </location>
</feature>
<proteinExistence type="predicted"/>
<keyword evidence="3" id="KW-1185">Reference proteome</keyword>